<evidence type="ECO:0000313" key="1">
    <source>
        <dbReference type="EMBL" id="SBO14118.1"/>
    </source>
</evidence>
<accession>A0AA45UT32</accession>
<sequence>MKRVESRMYVRDFIGFVYYEVITEISVMHNPANAPV</sequence>
<proteinExistence type="predicted"/>
<name>A0AA45UT32_ANAPH</name>
<dbReference type="AlphaFoldDB" id="A0AA45UT32"/>
<protein>
    <submittedName>
        <fullName evidence="1">Uncharacterized protein</fullName>
    </submittedName>
</protein>
<evidence type="ECO:0000313" key="2">
    <source>
        <dbReference type="Proteomes" id="UP000078419"/>
    </source>
</evidence>
<dbReference type="Proteomes" id="UP000078419">
    <property type="component" value="Unassembled WGS sequence"/>
</dbReference>
<gene>
    <name evidence="1" type="ORF">ANAPC1_00462</name>
</gene>
<reference evidence="2" key="1">
    <citation type="submission" date="2016-03" db="EMBL/GenBank/DDBJ databases">
        <authorList>
            <person name="Loux Valentin"/>
        </authorList>
    </citation>
    <scope>NUCLEOTIDE SEQUENCE [LARGE SCALE GENOMIC DNA]</scope>
    <source>
        <strain evidence="2">C1</strain>
    </source>
</reference>
<comment type="caution">
    <text evidence="1">The sequence shown here is derived from an EMBL/GenBank/DDBJ whole genome shotgun (WGS) entry which is preliminary data.</text>
</comment>
<organism evidence="1 2">
    <name type="scientific">Anaplasma phagocytophilum</name>
    <name type="common">Ehrlichia phagocytophila</name>
    <dbReference type="NCBI Taxonomy" id="948"/>
    <lineage>
        <taxon>Bacteria</taxon>
        <taxon>Pseudomonadati</taxon>
        <taxon>Pseudomonadota</taxon>
        <taxon>Alphaproteobacteria</taxon>
        <taxon>Rickettsiales</taxon>
        <taxon>Anaplasmataceae</taxon>
        <taxon>Anaplasma</taxon>
        <taxon>phagocytophilum group</taxon>
    </lineage>
</organism>
<dbReference type="EMBL" id="FLLR01000013">
    <property type="protein sequence ID" value="SBO14118.1"/>
    <property type="molecule type" value="Genomic_DNA"/>
</dbReference>